<reference evidence="2" key="1">
    <citation type="journal article" date="2021" name="bioRxiv">
        <title>Whole Genome Assembly and Annotation of Northern Wild Rice, Zizania palustris L., Supports a Whole Genome Duplication in the Zizania Genus.</title>
        <authorList>
            <person name="Haas M."/>
            <person name="Kono T."/>
            <person name="Macchietto M."/>
            <person name="Millas R."/>
            <person name="McGilp L."/>
            <person name="Shao M."/>
            <person name="Duquette J."/>
            <person name="Hirsch C.N."/>
            <person name="Kimball J."/>
        </authorList>
    </citation>
    <scope>NUCLEOTIDE SEQUENCE</scope>
    <source>
        <tissue evidence="2">Fresh leaf tissue</tissue>
    </source>
</reference>
<dbReference type="EMBL" id="JAAALK010000282">
    <property type="protein sequence ID" value="KAG8079029.1"/>
    <property type="molecule type" value="Genomic_DNA"/>
</dbReference>
<feature type="region of interest" description="Disordered" evidence="1">
    <location>
        <begin position="1"/>
        <end position="35"/>
    </location>
</feature>
<accession>A0A8J5TF38</accession>
<protein>
    <submittedName>
        <fullName evidence="2">Uncharacterized protein</fullName>
    </submittedName>
</protein>
<gene>
    <name evidence="2" type="ORF">GUJ93_ZPchr0007g5717</name>
</gene>
<dbReference type="AlphaFoldDB" id="A0A8J5TF38"/>
<dbReference type="Proteomes" id="UP000729402">
    <property type="component" value="Unassembled WGS sequence"/>
</dbReference>
<evidence type="ECO:0000256" key="1">
    <source>
        <dbReference type="SAM" id="MobiDB-lite"/>
    </source>
</evidence>
<proteinExistence type="predicted"/>
<organism evidence="2 3">
    <name type="scientific">Zizania palustris</name>
    <name type="common">Northern wild rice</name>
    <dbReference type="NCBI Taxonomy" id="103762"/>
    <lineage>
        <taxon>Eukaryota</taxon>
        <taxon>Viridiplantae</taxon>
        <taxon>Streptophyta</taxon>
        <taxon>Embryophyta</taxon>
        <taxon>Tracheophyta</taxon>
        <taxon>Spermatophyta</taxon>
        <taxon>Magnoliopsida</taxon>
        <taxon>Liliopsida</taxon>
        <taxon>Poales</taxon>
        <taxon>Poaceae</taxon>
        <taxon>BOP clade</taxon>
        <taxon>Oryzoideae</taxon>
        <taxon>Oryzeae</taxon>
        <taxon>Zizaniinae</taxon>
        <taxon>Zizania</taxon>
    </lineage>
</organism>
<evidence type="ECO:0000313" key="3">
    <source>
        <dbReference type="Proteomes" id="UP000729402"/>
    </source>
</evidence>
<name>A0A8J5TF38_ZIZPA</name>
<keyword evidence="3" id="KW-1185">Reference proteome</keyword>
<evidence type="ECO:0000313" key="2">
    <source>
        <dbReference type="EMBL" id="KAG8079029.1"/>
    </source>
</evidence>
<comment type="caution">
    <text evidence="2">The sequence shown here is derived from an EMBL/GenBank/DDBJ whole genome shotgun (WGS) entry which is preliminary data.</text>
</comment>
<reference evidence="2" key="2">
    <citation type="submission" date="2021-02" db="EMBL/GenBank/DDBJ databases">
        <authorList>
            <person name="Kimball J.A."/>
            <person name="Haas M.W."/>
            <person name="Macchietto M."/>
            <person name="Kono T."/>
            <person name="Duquette J."/>
            <person name="Shao M."/>
        </authorList>
    </citation>
    <scope>NUCLEOTIDE SEQUENCE</scope>
    <source>
        <tissue evidence="2">Fresh leaf tissue</tissue>
    </source>
</reference>
<sequence>MVGRVISGYRKPTPPWAQRNWSSSPSSRPPLHLRDSVSSQVGFAAACAGQHLSPSRGQRRRRPAASAAFYQAAHRVSDGTEPLRCCEVVSKLLPPYENRFLSAIQNDRQVM</sequence>